<dbReference type="GO" id="GO:1990281">
    <property type="term" value="C:efflux pump complex"/>
    <property type="evidence" value="ECO:0007669"/>
    <property type="project" value="TreeGrafter"/>
</dbReference>
<feature type="domain" description="Multidrug resistance protein MdtA-like barrel-sandwich hybrid" evidence="2">
    <location>
        <begin position="43"/>
        <end position="196"/>
    </location>
</feature>
<protein>
    <submittedName>
        <fullName evidence="4">HlyD family multidrug efflux protein</fullName>
    </submittedName>
</protein>
<dbReference type="Pfam" id="PF25954">
    <property type="entry name" value="Beta-barrel_RND_2"/>
    <property type="match status" value="1"/>
</dbReference>
<organism evidence="4 5">
    <name type="scientific">Candidatus Nitrosacidococcus tergens</name>
    <dbReference type="NCBI Taxonomy" id="553981"/>
    <lineage>
        <taxon>Bacteria</taxon>
        <taxon>Pseudomonadati</taxon>
        <taxon>Pseudomonadota</taxon>
        <taxon>Gammaproteobacteria</taxon>
        <taxon>Chromatiales</taxon>
        <taxon>Chromatiaceae</taxon>
        <taxon>Candidatus Nitrosacidococcus</taxon>
    </lineage>
</organism>
<dbReference type="PANTHER" id="PTHR30469:SF37">
    <property type="entry name" value="RAGD PROTEIN"/>
    <property type="match status" value="1"/>
</dbReference>
<dbReference type="Proteomes" id="UP000516072">
    <property type="component" value="Chromosome"/>
</dbReference>
<gene>
    <name evidence="4" type="ORF">NSCAC_0041</name>
</gene>
<sequence>MLILKSAIAAADNSFPKIPQAWIDRNIEQKIVSLEGWLEPYKKVALYARTTGYLDILYVDVGSSVKKGEVLAQLSVPDLEADYRMARAYLYEAKAKLSQAEAVYKFKARIAERLHGLYKSMQMAVTADEIDIADAEKVTAEGEVAVSKAAIKVAQAKFENLKVNLSFKEVIAPFTGVVTQRFIHTGSLIVAGNSNSQPLIELIQVEKLRLVVNIPERVAPYIQIGDTLQARFNSLPGLVFESKVSRIAGLISSSNHEMHIEADLKLQEGLHPGLRGVIAIFLSSP</sequence>
<dbReference type="Gene3D" id="2.40.50.100">
    <property type="match status" value="1"/>
</dbReference>
<dbReference type="RefSeq" id="WP_197744453.1">
    <property type="nucleotide sequence ID" value="NZ_LR778175.1"/>
</dbReference>
<dbReference type="InterPro" id="IPR006143">
    <property type="entry name" value="RND_pump_MFP"/>
</dbReference>
<evidence type="ECO:0000259" key="2">
    <source>
        <dbReference type="Pfam" id="PF25917"/>
    </source>
</evidence>
<dbReference type="NCBIfam" id="TIGR01730">
    <property type="entry name" value="RND_mfp"/>
    <property type="match status" value="1"/>
</dbReference>
<dbReference type="Pfam" id="PF25917">
    <property type="entry name" value="BSH_RND"/>
    <property type="match status" value="1"/>
</dbReference>
<dbReference type="EMBL" id="LR778175">
    <property type="protein sequence ID" value="CAB1274182.1"/>
    <property type="molecule type" value="Genomic_DNA"/>
</dbReference>
<evidence type="ECO:0000259" key="3">
    <source>
        <dbReference type="Pfam" id="PF25954"/>
    </source>
</evidence>
<evidence type="ECO:0000313" key="4">
    <source>
        <dbReference type="EMBL" id="CAB1274182.1"/>
    </source>
</evidence>
<feature type="domain" description="CusB-like beta-barrel" evidence="3">
    <location>
        <begin position="210"/>
        <end position="274"/>
    </location>
</feature>
<dbReference type="KEGG" id="ntg:NSCAC_0041"/>
<proteinExistence type="inferred from homology"/>
<evidence type="ECO:0000256" key="1">
    <source>
        <dbReference type="ARBA" id="ARBA00009477"/>
    </source>
</evidence>
<dbReference type="PANTHER" id="PTHR30469">
    <property type="entry name" value="MULTIDRUG RESISTANCE PROTEIN MDTA"/>
    <property type="match status" value="1"/>
</dbReference>
<dbReference type="GO" id="GO:0015562">
    <property type="term" value="F:efflux transmembrane transporter activity"/>
    <property type="evidence" value="ECO:0007669"/>
    <property type="project" value="TreeGrafter"/>
</dbReference>
<dbReference type="Gene3D" id="1.10.287.470">
    <property type="entry name" value="Helix hairpin bin"/>
    <property type="match status" value="1"/>
</dbReference>
<keyword evidence="5" id="KW-1185">Reference proteome</keyword>
<dbReference type="InterPro" id="IPR058792">
    <property type="entry name" value="Beta-barrel_RND_2"/>
</dbReference>
<evidence type="ECO:0000313" key="5">
    <source>
        <dbReference type="Proteomes" id="UP000516072"/>
    </source>
</evidence>
<dbReference type="InterPro" id="IPR058625">
    <property type="entry name" value="MdtA-like_BSH"/>
</dbReference>
<comment type="similarity">
    <text evidence="1">Belongs to the membrane fusion protein (MFP) (TC 8.A.1) family.</text>
</comment>
<reference evidence="4 5" key="1">
    <citation type="submission" date="2020-03" db="EMBL/GenBank/DDBJ databases">
        <authorList>
            <person name="Picone N."/>
        </authorList>
    </citation>
    <scope>NUCLEOTIDE SEQUENCE [LARGE SCALE GENOMIC DNA]</scope>
    <source>
        <strain evidence="4">NSCAC1</strain>
    </source>
</reference>
<name>A0A7G1Q791_9GAMM</name>
<dbReference type="SUPFAM" id="SSF111369">
    <property type="entry name" value="HlyD-like secretion proteins"/>
    <property type="match status" value="1"/>
</dbReference>
<dbReference type="AlphaFoldDB" id="A0A7G1Q791"/>
<dbReference type="Gene3D" id="2.40.30.170">
    <property type="match status" value="1"/>
</dbReference>
<accession>A0A7G1Q791</accession>